<evidence type="ECO:0000313" key="7">
    <source>
        <dbReference type="Proteomes" id="UP001209878"/>
    </source>
</evidence>
<dbReference type="Gene3D" id="3.30.40.10">
    <property type="entry name" value="Zinc/RING finger domain, C3HC4 (zinc finger)"/>
    <property type="match status" value="1"/>
</dbReference>
<organism evidence="6 7">
    <name type="scientific">Ridgeia piscesae</name>
    <name type="common">Tubeworm</name>
    <dbReference type="NCBI Taxonomy" id="27915"/>
    <lineage>
        <taxon>Eukaryota</taxon>
        <taxon>Metazoa</taxon>
        <taxon>Spiralia</taxon>
        <taxon>Lophotrochozoa</taxon>
        <taxon>Annelida</taxon>
        <taxon>Polychaeta</taxon>
        <taxon>Sedentaria</taxon>
        <taxon>Canalipalpata</taxon>
        <taxon>Sabellida</taxon>
        <taxon>Siboglinidae</taxon>
        <taxon>Ridgeia</taxon>
    </lineage>
</organism>
<evidence type="ECO:0000256" key="3">
    <source>
        <dbReference type="ARBA" id="ARBA00022833"/>
    </source>
</evidence>
<dbReference type="SMART" id="SM00249">
    <property type="entry name" value="PHD"/>
    <property type="match status" value="1"/>
</dbReference>
<comment type="caution">
    <text evidence="6">The sequence shown here is derived from an EMBL/GenBank/DDBJ whole genome shotgun (WGS) entry which is preliminary data.</text>
</comment>
<protein>
    <recommendedName>
        <fullName evidence="5">Zinc finger PHD-type domain-containing protein</fullName>
    </recommendedName>
</protein>
<keyword evidence="1" id="KW-0479">Metal-binding</keyword>
<dbReference type="Proteomes" id="UP001209878">
    <property type="component" value="Unassembled WGS sequence"/>
</dbReference>
<dbReference type="InterPro" id="IPR011011">
    <property type="entry name" value="Znf_FYVE_PHD"/>
</dbReference>
<evidence type="ECO:0000259" key="5">
    <source>
        <dbReference type="SMART" id="SM00249"/>
    </source>
</evidence>
<dbReference type="GO" id="GO:0008270">
    <property type="term" value="F:zinc ion binding"/>
    <property type="evidence" value="ECO:0007669"/>
    <property type="project" value="UniProtKB-KW"/>
</dbReference>
<dbReference type="SUPFAM" id="SSF57903">
    <property type="entry name" value="FYVE/PHD zinc finger"/>
    <property type="match status" value="1"/>
</dbReference>
<dbReference type="InterPro" id="IPR013083">
    <property type="entry name" value="Znf_RING/FYVE/PHD"/>
</dbReference>
<feature type="domain" description="Zinc finger PHD-type" evidence="5">
    <location>
        <begin position="62"/>
        <end position="105"/>
    </location>
</feature>
<gene>
    <name evidence="6" type="ORF">NP493_2013g00020</name>
</gene>
<evidence type="ECO:0000313" key="6">
    <source>
        <dbReference type="EMBL" id="KAK2155868.1"/>
    </source>
</evidence>
<evidence type="ECO:0000256" key="4">
    <source>
        <dbReference type="SAM" id="MobiDB-lite"/>
    </source>
</evidence>
<dbReference type="CDD" id="cd15489">
    <property type="entry name" value="PHD_SF"/>
    <property type="match status" value="1"/>
</dbReference>
<accession>A0AAD9JMC7</accession>
<keyword evidence="7" id="KW-1185">Reference proteome</keyword>
<evidence type="ECO:0000256" key="2">
    <source>
        <dbReference type="ARBA" id="ARBA00022771"/>
    </source>
</evidence>
<name>A0AAD9JMC7_RIDPI</name>
<dbReference type="AlphaFoldDB" id="A0AAD9JMC7"/>
<proteinExistence type="predicted"/>
<dbReference type="InterPro" id="IPR001965">
    <property type="entry name" value="Znf_PHD"/>
</dbReference>
<reference evidence="6" key="1">
    <citation type="journal article" date="2023" name="Mol. Biol. Evol.">
        <title>Third-Generation Sequencing Reveals the Adaptive Role of the Epigenome in Three Deep-Sea Polychaetes.</title>
        <authorList>
            <person name="Perez M."/>
            <person name="Aroh O."/>
            <person name="Sun Y."/>
            <person name="Lan Y."/>
            <person name="Juniper S.K."/>
            <person name="Young C.R."/>
            <person name="Angers B."/>
            <person name="Qian P.Y."/>
        </authorList>
    </citation>
    <scope>NUCLEOTIDE SEQUENCE</scope>
    <source>
        <strain evidence="6">R07B-5</strain>
    </source>
</reference>
<sequence>MDNDFSPVANSSCDNCCGSPVLTVHLPPVDVTCDPVSDKTRKARRKAAKDKHVDNWKYCVKNCVHNGKDSHQMVQCHMCQAWVHPECVGEDDKDIIGIWSCTSCRMLPTLVERLLEKTSMLESLVVKLERSNQQLLSLMGEQSQEIRRLREDIPTSKRQDGDADSNDGGPQAVTLLVGNSLLVMYALIKRPVAIPSRFDGNQAPLSPISNK</sequence>
<feature type="compositionally biased region" description="Basic and acidic residues" evidence="4">
    <location>
        <begin position="151"/>
        <end position="161"/>
    </location>
</feature>
<dbReference type="EMBL" id="JAODUO010002029">
    <property type="protein sequence ID" value="KAK2155868.1"/>
    <property type="molecule type" value="Genomic_DNA"/>
</dbReference>
<evidence type="ECO:0000256" key="1">
    <source>
        <dbReference type="ARBA" id="ARBA00022723"/>
    </source>
</evidence>
<keyword evidence="2" id="KW-0863">Zinc-finger</keyword>
<feature type="region of interest" description="Disordered" evidence="4">
    <location>
        <begin position="151"/>
        <end position="170"/>
    </location>
</feature>
<keyword evidence="3" id="KW-0862">Zinc</keyword>